<name>A0ABY3PFI1_9STAP</name>
<dbReference type="Proteomes" id="UP001197626">
    <property type="component" value="Chromosome"/>
</dbReference>
<dbReference type="PANTHER" id="PTHR13812">
    <property type="entry name" value="KETIMINE REDUCTASE MU-CRYSTALLIN"/>
    <property type="match status" value="1"/>
</dbReference>
<gene>
    <name evidence="1" type="ORF">LN051_04900</name>
</gene>
<protein>
    <submittedName>
        <fullName evidence="1">Ornithine cyclodeaminase family protein</fullName>
    </submittedName>
</protein>
<dbReference type="InterPro" id="IPR003462">
    <property type="entry name" value="ODC_Mu_crystall"/>
</dbReference>
<accession>A0ABY3PFI1</accession>
<dbReference type="Gene3D" id="3.40.50.720">
    <property type="entry name" value="NAD(P)-binding Rossmann-like Domain"/>
    <property type="match status" value="1"/>
</dbReference>
<dbReference type="InterPro" id="IPR036291">
    <property type="entry name" value="NAD(P)-bd_dom_sf"/>
</dbReference>
<reference evidence="1 2" key="1">
    <citation type="journal article" date="2022" name="Pathogens">
        <title>Staphylococcus ratti sp. nov. Isolated from a Lab Rat.</title>
        <authorList>
            <person name="Kovarovic V."/>
            <person name="Sedlacek I."/>
            <person name="Petras P."/>
            <person name="Kralova S."/>
            <person name="Maslanova I."/>
            <person name="Svec P."/>
            <person name="Neumann-Schaal M."/>
            <person name="Botka T."/>
            <person name="Gelbicova T."/>
            <person name="Stankova E."/>
            <person name="Doskar J."/>
            <person name="Pantucek R."/>
        </authorList>
    </citation>
    <scope>NUCLEOTIDE SEQUENCE [LARGE SCALE GENOMIC DNA]</scope>
    <source>
        <strain evidence="1 2">CCM 9025</strain>
    </source>
</reference>
<dbReference type="RefSeq" id="WP_229293438.1">
    <property type="nucleotide sequence ID" value="NZ_CP086654.1"/>
</dbReference>
<sequence>MKFWNENDIQAIYHMSDAINDIETLFTNMNAITQTQRMVISTGTGAKSMLYMPCIHKDKQIGIIKITSITPENPQLGLPTTQANIIITDIKTGKHLASLDASYLTRLRTGALSGIAPKYMSNSNSQSLGMIGTGGMAYEQFLGNIEVRNIQNVYLYNRSRDKAEHFKRQLQQAHPNLDITVTNNVQTLVQKSDIINCQTQSTSPVFEAKDIQDGTHINGIGSYRPDMKEMDNQLFPRASHVVFDDIEGVKEEAGEFIEPHEKGIFKFEEIDGDLKSIVSKKQLLRQSCEAITIFKCVGAAHFDLAVAIGAYEKLNKTPQS</sequence>
<evidence type="ECO:0000313" key="1">
    <source>
        <dbReference type="EMBL" id="UEX90958.1"/>
    </source>
</evidence>
<dbReference type="Pfam" id="PF02423">
    <property type="entry name" value="OCD_Mu_crystall"/>
    <property type="match status" value="1"/>
</dbReference>
<organism evidence="1 2">
    <name type="scientific">Staphylococcus ratti</name>
    <dbReference type="NCBI Taxonomy" id="2892440"/>
    <lineage>
        <taxon>Bacteria</taxon>
        <taxon>Bacillati</taxon>
        <taxon>Bacillota</taxon>
        <taxon>Bacilli</taxon>
        <taxon>Bacillales</taxon>
        <taxon>Staphylococcaceae</taxon>
        <taxon>Staphylococcus</taxon>
    </lineage>
</organism>
<evidence type="ECO:0000313" key="2">
    <source>
        <dbReference type="Proteomes" id="UP001197626"/>
    </source>
</evidence>
<proteinExistence type="predicted"/>
<dbReference type="Gene3D" id="3.30.1780.10">
    <property type="entry name" value="ornithine cyclodeaminase, domain 1"/>
    <property type="match status" value="1"/>
</dbReference>
<dbReference type="EMBL" id="CP086654">
    <property type="protein sequence ID" value="UEX90958.1"/>
    <property type="molecule type" value="Genomic_DNA"/>
</dbReference>
<dbReference type="PANTHER" id="PTHR13812:SF19">
    <property type="entry name" value="KETIMINE REDUCTASE MU-CRYSTALLIN"/>
    <property type="match status" value="1"/>
</dbReference>
<dbReference type="PIRSF" id="PIRSF001439">
    <property type="entry name" value="CryM"/>
    <property type="match status" value="1"/>
</dbReference>
<dbReference type="SUPFAM" id="SSF51735">
    <property type="entry name" value="NAD(P)-binding Rossmann-fold domains"/>
    <property type="match status" value="1"/>
</dbReference>
<dbReference type="InterPro" id="IPR023401">
    <property type="entry name" value="ODC_N"/>
</dbReference>
<keyword evidence="2" id="KW-1185">Reference proteome</keyword>